<dbReference type="RefSeq" id="WP_259483911.1">
    <property type="nucleotide sequence ID" value="NZ_JAUOES010000008.1"/>
</dbReference>
<keyword evidence="2" id="KW-1185">Reference proteome</keyword>
<dbReference type="Proteomes" id="UP001249505">
    <property type="component" value="Unassembled WGS sequence"/>
</dbReference>
<gene>
    <name evidence="1" type="ORF">Q4Q50_09310</name>
</gene>
<name>A0ABU3FZN2_9GAMM</name>
<proteinExistence type="predicted"/>
<reference evidence="1 2" key="1">
    <citation type="submission" date="2023-07" db="EMBL/GenBank/DDBJ databases">
        <title>Novel Shewanella species isolated from Baltic Sea sediments.</title>
        <authorList>
            <person name="Martin-Rodriguez A.J."/>
        </authorList>
    </citation>
    <scope>NUCLEOTIDE SEQUENCE [LARGE SCALE GENOMIC DNA]</scope>
    <source>
        <strain evidence="1 2">SP2S1-2</strain>
    </source>
</reference>
<dbReference type="EMBL" id="JAUOES010000008">
    <property type="protein sequence ID" value="MDT3280483.1"/>
    <property type="molecule type" value="Genomic_DNA"/>
</dbReference>
<sequence length="72" mass="8113">MKTVAIKVKTPRGERYFCRIGKGWRIQTAWSLAGASLFLFGTDELKKVAHTLRAKNKQFEVVEIAEFVGGAR</sequence>
<organism evidence="1 2">
    <name type="scientific">Shewanella scandinavica</name>
    <dbReference type="NCBI Taxonomy" id="3063538"/>
    <lineage>
        <taxon>Bacteria</taxon>
        <taxon>Pseudomonadati</taxon>
        <taxon>Pseudomonadota</taxon>
        <taxon>Gammaproteobacteria</taxon>
        <taxon>Alteromonadales</taxon>
        <taxon>Shewanellaceae</taxon>
        <taxon>Shewanella</taxon>
    </lineage>
</organism>
<evidence type="ECO:0000313" key="2">
    <source>
        <dbReference type="Proteomes" id="UP001249505"/>
    </source>
</evidence>
<protein>
    <submittedName>
        <fullName evidence="1">Uncharacterized protein</fullName>
    </submittedName>
</protein>
<evidence type="ECO:0000313" key="1">
    <source>
        <dbReference type="EMBL" id="MDT3280483.1"/>
    </source>
</evidence>
<comment type="caution">
    <text evidence="1">The sequence shown here is derived from an EMBL/GenBank/DDBJ whole genome shotgun (WGS) entry which is preliminary data.</text>
</comment>
<accession>A0ABU3FZN2</accession>